<gene>
    <name evidence="7" type="ORF">PT974_00273</name>
</gene>
<feature type="domain" description="Nephrocystin 3-like N-terminal" evidence="6">
    <location>
        <begin position="213"/>
        <end position="385"/>
    </location>
</feature>
<feature type="repeat" description="WD" evidence="3">
    <location>
        <begin position="807"/>
        <end position="847"/>
    </location>
</feature>
<dbReference type="EMBL" id="JAVFKD010000001">
    <property type="protein sequence ID" value="KAK5997907.1"/>
    <property type="molecule type" value="Genomic_DNA"/>
</dbReference>
<dbReference type="InterPro" id="IPR031359">
    <property type="entry name" value="NACHT_N"/>
</dbReference>
<proteinExistence type="predicted"/>
<evidence type="ECO:0000313" key="7">
    <source>
        <dbReference type="EMBL" id="KAK5997907.1"/>
    </source>
</evidence>
<feature type="repeat" description="WD" evidence="3">
    <location>
        <begin position="1196"/>
        <end position="1237"/>
    </location>
</feature>
<dbReference type="InterPro" id="IPR027417">
    <property type="entry name" value="P-loop_NTPase"/>
</dbReference>
<feature type="region of interest" description="Disordered" evidence="4">
    <location>
        <begin position="1"/>
        <end position="24"/>
    </location>
</feature>
<dbReference type="PROSITE" id="PS00678">
    <property type="entry name" value="WD_REPEATS_1"/>
    <property type="match status" value="5"/>
</dbReference>
<dbReference type="SUPFAM" id="SSF50978">
    <property type="entry name" value="WD40 repeat-like"/>
    <property type="match status" value="2"/>
</dbReference>
<evidence type="ECO:0000256" key="1">
    <source>
        <dbReference type="ARBA" id="ARBA00022574"/>
    </source>
</evidence>
<keyword evidence="1 3" id="KW-0853">WD repeat</keyword>
<evidence type="ECO:0000256" key="4">
    <source>
        <dbReference type="SAM" id="MobiDB-lite"/>
    </source>
</evidence>
<dbReference type="InterPro" id="IPR056884">
    <property type="entry name" value="NPHP3-like_N"/>
</dbReference>
<dbReference type="Pfam" id="PF00400">
    <property type="entry name" value="WD40"/>
    <property type="match status" value="10"/>
</dbReference>
<reference evidence="7 8" key="1">
    <citation type="submission" date="2024-01" db="EMBL/GenBank/DDBJ databases">
        <title>Complete genome of Cladobotryum mycophilum ATHUM6906.</title>
        <authorList>
            <person name="Christinaki A.C."/>
            <person name="Myridakis A.I."/>
            <person name="Kouvelis V.N."/>
        </authorList>
    </citation>
    <scope>NUCLEOTIDE SEQUENCE [LARGE SCALE GENOMIC DNA]</scope>
    <source>
        <strain evidence="7 8">ATHUM6906</strain>
    </source>
</reference>
<accession>A0ABR0T188</accession>
<dbReference type="PROSITE" id="PS50294">
    <property type="entry name" value="WD_REPEATS_REGION"/>
    <property type="match status" value="9"/>
</dbReference>
<dbReference type="Gene3D" id="2.130.10.10">
    <property type="entry name" value="YVTN repeat-like/Quinoprotein amine dehydrogenase"/>
    <property type="match status" value="5"/>
</dbReference>
<keyword evidence="2" id="KW-0677">Repeat</keyword>
<dbReference type="PROSITE" id="PS50082">
    <property type="entry name" value="WD_REPEATS_2"/>
    <property type="match status" value="9"/>
</dbReference>
<feature type="repeat" description="WD" evidence="3">
    <location>
        <begin position="979"/>
        <end position="1020"/>
    </location>
</feature>
<dbReference type="Pfam" id="PF17100">
    <property type="entry name" value="NACHT_N"/>
    <property type="match status" value="1"/>
</dbReference>
<dbReference type="InterPro" id="IPR019775">
    <property type="entry name" value="WD40_repeat_CS"/>
</dbReference>
<dbReference type="Pfam" id="PF24883">
    <property type="entry name" value="NPHP3_N"/>
    <property type="match status" value="1"/>
</dbReference>
<dbReference type="Proteomes" id="UP001338125">
    <property type="component" value="Unassembled WGS sequence"/>
</dbReference>
<name>A0ABR0T188_9HYPO</name>
<dbReference type="CDD" id="cd00200">
    <property type="entry name" value="WD40"/>
    <property type="match status" value="1"/>
</dbReference>
<protein>
    <submittedName>
        <fullName evidence="7">Vegetative incompatibility HET-E-1-like protein</fullName>
    </submittedName>
</protein>
<feature type="domain" description="NWD NACHT-NTPase N-terminal" evidence="5">
    <location>
        <begin position="30"/>
        <end position="142"/>
    </location>
</feature>
<evidence type="ECO:0000256" key="2">
    <source>
        <dbReference type="ARBA" id="ARBA00022737"/>
    </source>
</evidence>
<dbReference type="InterPro" id="IPR015943">
    <property type="entry name" value="WD40/YVTN_repeat-like_dom_sf"/>
</dbReference>
<evidence type="ECO:0000259" key="6">
    <source>
        <dbReference type="Pfam" id="PF24883"/>
    </source>
</evidence>
<dbReference type="PANTHER" id="PTHR19879">
    <property type="entry name" value="TRANSCRIPTION INITIATION FACTOR TFIID"/>
    <property type="match status" value="1"/>
</dbReference>
<evidence type="ECO:0000259" key="5">
    <source>
        <dbReference type="Pfam" id="PF17100"/>
    </source>
</evidence>
<feature type="repeat" description="WD" evidence="3">
    <location>
        <begin position="765"/>
        <end position="806"/>
    </location>
</feature>
<comment type="caution">
    <text evidence="7">The sequence shown here is derived from an EMBL/GenBank/DDBJ whole genome shotgun (WGS) entry which is preliminary data.</text>
</comment>
<feature type="repeat" description="WD" evidence="3">
    <location>
        <begin position="1152"/>
        <end position="1193"/>
    </location>
</feature>
<feature type="repeat" description="WD" evidence="3">
    <location>
        <begin position="1245"/>
        <end position="1279"/>
    </location>
</feature>
<dbReference type="InterPro" id="IPR001680">
    <property type="entry name" value="WD40_rpt"/>
</dbReference>
<sequence>MREFVTEWTSGGDRQNNNLPKSVDPNQNAKLLKEKIKRMWNLFPHATLAWAGLCSASLILLNPISMAEEACDGIVRLASKMLGYMGLPRLLMKYQNDPVINEDELKKGITNLYESILLFEMRILISYEDTKFDQISESISAIIDAEKGLYIYEDMEKELNQVVVSSKVKKSHTASRDFSGEEWALLQQLGDALYEGHIIPDSWDSKSMSDLYDWAASETAYDDWLNWQKAEVHNRLLWIQGKAGRGKTKLSSAIIQTLQNTFQREVVVQELWRVAAYLCGNEHGAVHVVKSLIHQLIVQQPPLIKHLEQKYTSTGRKHFKYPNDFLAISGIFYDLITDESFLKAYLIIDGIDECLTTNGWAGTTDLLKLIKTSAEITPNVRWLISTSSSDDAKGKVSQEITKCLHLDLDINDTGIQSDKGVQSILPTYISYEVSKVARQRKYDDDLHEKIRSQMKKNALPSNNFLWVSMVCRILAAEENWYALRRLNELPEELEELYHFIGKELKTLPRDDGKYCRSVLWAMSTSQWSLHVSELAVLSGLHSGIDTDGDGAVDAVVDTETIVNKCFAFLKIDGKHVHFLNSQVKEYSQRAITLGVDLPPDHDHTLLAERCLQALTNFFIHSYKQTDSIQYSLTNWIYHVLKPESPPLTILEAVRIFLEKYLPGWLEQVVKMPYFQTTVGLLRKLDLKVRTSPGIPSNVIDIIEDAHRLFRLYESFDIPLHVHSHNTLLFCPTQSPTRQSHLASSFPYLLQAPVTEERWASNFLTLGGHTGWIQSMACSPSGLFIASGSDDKTVRIWDAETGAIQHTMKGHGDYVRSVAISSTGMIASGSEDGTTTLWESNTGKVFTTFNNFGGFVRGLSFSPDGNRLAVVAAETLTVINLSNNARVKGVGHEETISCVTFSADGRMIATGSWDATVKIWDASIENLDEDLTNLTVTKTFSEHADSINSVRFTPDSKTLATSSEDGVTKLWDTRTWESLVLKHQGAVIGSAFFPDGSQFVSSTDQNTINIWDTKTGQRKAQIKCSGSAAKSVAIPSSGQYIVSSGRDCLLRFWYAHQRVSQDDSDPNKEANSPTSAITISRNGAYIASGLKSGEICLWDGNSGQRIQTSHTLKHGSKVNRLAFSPNGQKLASASHDGKVRLWDVMSGNSLKIFQGHSDWVRYVAFSADGKFIASASDDYTVGIWQVDGGQEEAVEFLRGHRDYCRCVAYSPDDKYIVSSGMDNEIIVWKTETRKRFKSIKLTGNVVVSVAVTPDSLRILSSQSDGTLKVWDLDTGLCSLSFMTGHHNGFNKLFFESQNQQYVMTELGPIYIGQDAATKSPPPTTPRLPYALKFEKSDQLWWITYLGRDIIYLPKEYQPADTYTTAVLGHRVVIGCKSGRVFCGTD</sequence>
<dbReference type="Gene3D" id="3.40.50.300">
    <property type="entry name" value="P-loop containing nucleotide triphosphate hydrolases"/>
    <property type="match status" value="1"/>
</dbReference>
<feature type="compositionally biased region" description="Polar residues" evidence="4">
    <location>
        <begin position="7"/>
        <end position="24"/>
    </location>
</feature>
<keyword evidence="8" id="KW-1185">Reference proteome</keyword>
<dbReference type="PRINTS" id="PR00320">
    <property type="entry name" value="GPROTEINBRPT"/>
</dbReference>
<feature type="repeat" description="WD" evidence="3">
    <location>
        <begin position="939"/>
        <end position="980"/>
    </location>
</feature>
<feature type="repeat" description="WD" evidence="3">
    <location>
        <begin position="1110"/>
        <end position="1151"/>
    </location>
</feature>
<dbReference type="InterPro" id="IPR020472">
    <property type="entry name" value="WD40_PAC1"/>
</dbReference>
<organism evidence="7 8">
    <name type="scientific">Cladobotryum mycophilum</name>
    <dbReference type="NCBI Taxonomy" id="491253"/>
    <lineage>
        <taxon>Eukaryota</taxon>
        <taxon>Fungi</taxon>
        <taxon>Dikarya</taxon>
        <taxon>Ascomycota</taxon>
        <taxon>Pezizomycotina</taxon>
        <taxon>Sordariomycetes</taxon>
        <taxon>Hypocreomycetidae</taxon>
        <taxon>Hypocreales</taxon>
        <taxon>Hypocreaceae</taxon>
        <taxon>Cladobotryum</taxon>
    </lineage>
</organism>
<feature type="repeat" description="WD" evidence="3">
    <location>
        <begin position="888"/>
        <end position="920"/>
    </location>
</feature>
<dbReference type="InterPro" id="IPR036322">
    <property type="entry name" value="WD40_repeat_dom_sf"/>
</dbReference>
<evidence type="ECO:0000313" key="8">
    <source>
        <dbReference type="Proteomes" id="UP001338125"/>
    </source>
</evidence>
<dbReference type="PANTHER" id="PTHR19879:SF9">
    <property type="entry name" value="TRANSCRIPTION INITIATION FACTOR TFIID SUBUNIT 5"/>
    <property type="match status" value="1"/>
</dbReference>
<dbReference type="SMART" id="SM00320">
    <property type="entry name" value="WD40"/>
    <property type="match status" value="12"/>
</dbReference>
<evidence type="ECO:0000256" key="3">
    <source>
        <dbReference type="PROSITE-ProRule" id="PRU00221"/>
    </source>
</evidence>